<evidence type="ECO:0000256" key="7">
    <source>
        <dbReference type="RuleBase" id="RU361195"/>
    </source>
</evidence>
<feature type="region of interest" description="Disordered" evidence="8">
    <location>
        <begin position="1"/>
        <end position="42"/>
    </location>
</feature>
<dbReference type="InterPro" id="IPR001132">
    <property type="entry name" value="SMAD_dom_Dwarfin-type"/>
</dbReference>
<dbReference type="SMART" id="SM00523">
    <property type="entry name" value="DWA"/>
    <property type="match status" value="1"/>
</dbReference>
<dbReference type="PROSITE" id="PS51075">
    <property type="entry name" value="MH1"/>
    <property type="match status" value="1"/>
</dbReference>
<dbReference type="GO" id="GO:0060395">
    <property type="term" value="P:SMAD protein signal transduction"/>
    <property type="evidence" value="ECO:0007669"/>
    <property type="project" value="TreeGrafter"/>
</dbReference>
<comment type="subcellular location">
    <subcellularLocation>
        <location evidence="7">Cytoplasm</location>
    </subcellularLocation>
    <subcellularLocation>
        <location evidence="7">Nucleus</location>
    </subcellularLocation>
</comment>
<dbReference type="InterPro" id="IPR036578">
    <property type="entry name" value="SMAD_MH1_sf"/>
</dbReference>
<feature type="compositionally biased region" description="Low complexity" evidence="8">
    <location>
        <begin position="337"/>
        <end position="350"/>
    </location>
</feature>
<dbReference type="InterPro" id="IPR013790">
    <property type="entry name" value="Dwarfin"/>
</dbReference>
<evidence type="ECO:0000256" key="6">
    <source>
        <dbReference type="ARBA" id="ARBA00023242"/>
    </source>
</evidence>
<dbReference type="GO" id="GO:0046872">
    <property type="term" value="F:metal ion binding"/>
    <property type="evidence" value="ECO:0007669"/>
    <property type="project" value="UniProtKB-KW"/>
</dbReference>
<dbReference type="PANTHER" id="PTHR13703">
    <property type="entry name" value="SMAD"/>
    <property type="match status" value="1"/>
</dbReference>
<dbReference type="InterPro" id="IPR017855">
    <property type="entry name" value="SMAD-like_dom_sf"/>
</dbReference>
<dbReference type="Pfam" id="PF03166">
    <property type="entry name" value="MH2"/>
    <property type="match status" value="1"/>
</dbReference>
<feature type="domain" description="MH1" evidence="9">
    <location>
        <begin position="73"/>
        <end position="201"/>
    </location>
</feature>
<keyword evidence="7" id="KW-0963">Cytoplasm</keyword>
<feature type="region of interest" description="Disordered" evidence="8">
    <location>
        <begin position="223"/>
        <end position="270"/>
    </location>
</feature>
<evidence type="ECO:0000259" key="10">
    <source>
        <dbReference type="PROSITE" id="PS51076"/>
    </source>
</evidence>
<name>A0A914H0W5_GLORO</name>
<evidence type="ECO:0000313" key="12">
    <source>
        <dbReference type="WBParaSite" id="Gr19_v10_g1260.t2"/>
    </source>
</evidence>
<evidence type="ECO:0000256" key="3">
    <source>
        <dbReference type="ARBA" id="ARBA00022833"/>
    </source>
</evidence>
<feature type="region of interest" description="Disordered" evidence="8">
    <location>
        <begin position="79"/>
        <end position="99"/>
    </location>
</feature>
<comment type="similarity">
    <text evidence="1 7">Belongs to the dwarfin/SMAD family.</text>
</comment>
<dbReference type="Proteomes" id="UP000887572">
    <property type="component" value="Unplaced"/>
</dbReference>
<dbReference type="GO" id="GO:0000981">
    <property type="term" value="F:DNA-binding transcription factor activity, RNA polymerase II-specific"/>
    <property type="evidence" value="ECO:0007669"/>
    <property type="project" value="TreeGrafter"/>
</dbReference>
<dbReference type="SMART" id="SM00524">
    <property type="entry name" value="DWB"/>
    <property type="match status" value="1"/>
</dbReference>
<feature type="compositionally biased region" description="Polar residues" evidence="8">
    <location>
        <begin position="1"/>
        <end position="10"/>
    </location>
</feature>
<dbReference type="SUPFAM" id="SSF49879">
    <property type="entry name" value="SMAD/FHA domain"/>
    <property type="match status" value="1"/>
</dbReference>
<evidence type="ECO:0000259" key="9">
    <source>
        <dbReference type="PROSITE" id="PS51075"/>
    </source>
</evidence>
<dbReference type="PANTHER" id="PTHR13703:SF45">
    <property type="entry name" value="MOTHERS AGAINST DECAPENTAPLEGIC HOMOLOG"/>
    <property type="match status" value="1"/>
</dbReference>
<feature type="compositionally biased region" description="Low complexity" evidence="8">
    <location>
        <begin position="258"/>
        <end position="270"/>
    </location>
</feature>
<evidence type="ECO:0000256" key="4">
    <source>
        <dbReference type="ARBA" id="ARBA00023015"/>
    </source>
</evidence>
<dbReference type="GO" id="GO:0050793">
    <property type="term" value="P:regulation of developmental process"/>
    <property type="evidence" value="ECO:0007669"/>
    <property type="project" value="UniProtKB-ARBA"/>
</dbReference>
<sequence length="733" mass="81119">MNSPFSSVSTIKREFESGGSPQPQQPQRLHLSGGHSHSLLLASSPHHQPFVPAVRSLGVAGGSDGTPTGAAFARPSHLTEAQQRGGVGPPQRPSSGDANTTITQFLMNYVVGSDREFNKKAIESLIKKLKDKGDELDDFIASVAGRKGFPHVVYSKIFRWPDLHKNELKHKNFCIYAFDLKKDQVCVNPFHYERVVSAEGIELESNSASPSHSSEIVSPTVSHSLAMPPTKNALTAARGPGRPPNAFRQQQIHQQQLNTSATSTSNGSNSRQFVATTVGHSQPNLSVLPQHQHRMQSVWQQQTTSFGGGDIQNQIKLSGSNQTAIDTPAMFHAHGHNQQNNVHRQRNSSQTNSPHSSMSPQMAAVAIGPQTTYCPPHSSPQHQYVHQIYHTQQQQQQASLSSAQISMVNSVVDYGTLANNGNGSQQNIGHFFFPPDQIVTPQLYPSELGLISAPFFDALTTKPPVFKYVSGVNEFCKAYDRPFISDKPTPLHWCAANYYEFDRRIGETFQAVAECPQIFVDGGLDSTGNARFCLGPLTNTERGEAAEKCRRNIGLGIRLDLKGEGDVWLTVLSKGPVFVQSHYLDVLTEREELGHAHKFVQYTTVKIFDLFKCYECWKVTHLERIMARRVNREMRTRRVRLDNRTTATAAGGGGAPANRTSGECSDDEIPIDDPGVDDFRTLCTVRISFFKGFGLSYPKRTIKETPCWFELHLSRALQLLDEVMNTPLIDHLT</sequence>
<accession>A0A914H0W5</accession>
<evidence type="ECO:0000256" key="2">
    <source>
        <dbReference type="ARBA" id="ARBA00022723"/>
    </source>
</evidence>
<dbReference type="GO" id="GO:0030509">
    <property type="term" value="P:BMP signaling pathway"/>
    <property type="evidence" value="ECO:0007669"/>
    <property type="project" value="TreeGrafter"/>
</dbReference>
<reference evidence="12" key="1">
    <citation type="submission" date="2022-11" db="UniProtKB">
        <authorList>
            <consortium name="WormBaseParasite"/>
        </authorList>
    </citation>
    <scope>IDENTIFICATION</scope>
</reference>
<dbReference type="GO" id="GO:0009791">
    <property type="term" value="P:post-embryonic development"/>
    <property type="evidence" value="ECO:0007669"/>
    <property type="project" value="UniProtKB-ARBA"/>
</dbReference>
<feature type="compositionally biased region" description="Low complexity" evidence="8">
    <location>
        <begin position="21"/>
        <end position="42"/>
    </location>
</feature>
<dbReference type="InterPro" id="IPR003619">
    <property type="entry name" value="MAD_homology1_Dwarfin-type"/>
</dbReference>
<feature type="compositionally biased region" description="Polar residues" evidence="8">
    <location>
        <begin position="247"/>
        <end position="257"/>
    </location>
</feature>
<proteinExistence type="inferred from homology"/>
<keyword evidence="11" id="KW-1185">Reference proteome</keyword>
<evidence type="ECO:0000313" key="11">
    <source>
        <dbReference type="Proteomes" id="UP000887572"/>
    </source>
</evidence>
<keyword evidence="4 7" id="KW-0805">Transcription regulation</keyword>
<dbReference type="GO" id="GO:0009653">
    <property type="term" value="P:anatomical structure morphogenesis"/>
    <property type="evidence" value="ECO:0007669"/>
    <property type="project" value="TreeGrafter"/>
</dbReference>
<dbReference type="PROSITE" id="PS51076">
    <property type="entry name" value="MH2"/>
    <property type="match status" value="1"/>
</dbReference>
<evidence type="ECO:0000256" key="5">
    <source>
        <dbReference type="ARBA" id="ARBA00023163"/>
    </source>
</evidence>
<dbReference type="GO" id="GO:0030154">
    <property type="term" value="P:cell differentiation"/>
    <property type="evidence" value="ECO:0007669"/>
    <property type="project" value="TreeGrafter"/>
</dbReference>
<keyword evidence="3" id="KW-0862">Zinc</keyword>
<dbReference type="GO" id="GO:0070411">
    <property type="term" value="F:I-SMAD binding"/>
    <property type="evidence" value="ECO:0007669"/>
    <property type="project" value="TreeGrafter"/>
</dbReference>
<dbReference type="AlphaFoldDB" id="A0A914H0W5"/>
<dbReference type="GO" id="GO:0051239">
    <property type="term" value="P:regulation of multicellular organismal process"/>
    <property type="evidence" value="ECO:0007669"/>
    <property type="project" value="UniProtKB-ARBA"/>
</dbReference>
<keyword evidence="2" id="KW-0479">Metal-binding</keyword>
<dbReference type="Gene3D" id="2.60.200.10">
    <property type="match status" value="1"/>
</dbReference>
<dbReference type="GO" id="GO:0000978">
    <property type="term" value="F:RNA polymerase II cis-regulatory region sequence-specific DNA binding"/>
    <property type="evidence" value="ECO:0007669"/>
    <property type="project" value="TreeGrafter"/>
</dbReference>
<dbReference type="GO" id="GO:0005737">
    <property type="term" value="C:cytoplasm"/>
    <property type="evidence" value="ECO:0007669"/>
    <property type="project" value="UniProtKB-SubCell"/>
</dbReference>
<dbReference type="InterPro" id="IPR008984">
    <property type="entry name" value="SMAD_FHA_dom_sf"/>
</dbReference>
<feature type="domain" description="MH2" evidence="10">
    <location>
        <begin position="493"/>
        <end position="733"/>
    </location>
</feature>
<dbReference type="InterPro" id="IPR013019">
    <property type="entry name" value="MAD_homology_MH1"/>
</dbReference>
<organism evidence="11 12">
    <name type="scientific">Globodera rostochiensis</name>
    <name type="common">Golden nematode worm</name>
    <name type="synonym">Heterodera rostochiensis</name>
    <dbReference type="NCBI Taxonomy" id="31243"/>
    <lineage>
        <taxon>Eukaryota</taxon>
        <taxon>Metazoa</taxon>
        <taxon>Ecdysozoa</taxon>
        <taxon>Nematoda</taxon>
        <taxon>Chromadorea</taxon>
        <taxon>Rhabditida</taxon>
        <taxon>Tylenchina</taxon>
        <taxon>Tylenchomorpha</taxon>
        <taxon>Tylenchoidea</taxon>
        <taxon>Heteroderidae</taxon>
        <taxon>Heteroderinae</taxon>
        <taxon>Globodera</taxon>
    </lineage>
</organism>
<feature type="compositionally biased region" description="Polar residues" evidence="8">
    <location>
        <begin position="351"/>
        <end position="360"/>
    </location>
</feature>
<dbReference type="GO" id="GO:0071144">
    <property type="term" value="C:heteromeric SMAD protein complex"/>
    <property type="evidence" value="ECO:0007669"/>
    <property type="project" value="TreeGrafter"/>
</dbReference>
<dbReference type="SUPFAM" id="SSF56366">
    <property type="entry name" value="SMAD MH1 domain"/>
    <property type="match status" value="1"/>
</dbReference>
<dbReference type="Gene3D" id="3.90.520.10">
    <property type="entry name" value="SMAD MH1 domain"/>
    <property type="match status" value="2"/>
</dbReference>
<dbReference type="Pfam" id="PF03165">
    <property type="entry name" value="MH1"/>
    <property type="match status" value="1"/>
</dbReference>
<protein>
    <recommendedName>
        <fullName evidence="7">Mothers against decapentaplegic homolog</fullName>
        <shortName evidence="7">MAD homolog</shortName>
        <shortName evidence="7">Mothers against DPP homolog</shortName>
    </recommendedName>
    <alternativeName>
        <fullName evidence="7">SMAD family member</fullName>
    </alternativeName>
</protein>
<feature type="region of interest" description="Disordered" evidence="8">
    <location>
        <begin position="337"/>
        <end position="360"/>
    </location>
</feature>
<keyword evidence="5 7" id="KW-0804">Transcription</keyword>
<evidence type="ECO:0000256" key="8">
    <source>
        <dbReference type="SAM" id="MobiDB-lite"/>
    </source>
</evidence>
<dbReference type="WBParaSite" id="Gr19_v10_g1260.t2">
    <property type="protein sequence ID" value="Gr19_v10_g1260.t2"/>
    <property type="gene ID" value="Gr19_v10_g1260"/>
</dbReference>
<evidence type="ECO:0000256" key="1">
    <source>
        <dbReference type="ARBA" id="ARBA00005545"/>
    </source>
</evidence>
<keyword evidence="6 7" id="KW-0539">Nucleus</keyword>
<feature type="region of interest" description="Disordered" evidence="8">
    <location>
        <begin position="645"/>
        <end position="666"/>
    </location>
</feature>